<keyword evidence="7" id="KW-1185">Reference proteome</keyword>
<comment type="caution">
    <text evidence="6">The sequence shown here is derived from an EMBL/GenBank/DDBJ whole genome shotgun (WGS) entry which is preliminary data.</text>
</comment>
<dbReference type="EMBL" id="JAMYWD010000006">
    <property type="protein sequence ID" value="KAJ4968783.1"/>
    <property type="molecule type" value="Genomic_DNA"/>
</dbReference>
<dbReference type="SUPFAM" id="SSF48239">
    <property type="entry name" value="Terpenoid cyclases/Protein prenyltransferases"/>
    <property type="match status" value="2"/>
</dbReference>
<dbReference type="InterPro" id="IPR008949">
    <property type="entry name" value="Isoprenoid_synthase_dom_sf"/>
</dbReference>
<reference evidence="6" key="1">
    <citation type="journal article" date="2023" name="Plant J.">
        <title>The genome of the king protea, Protea cynaroides.</title>
        <authorList>
            <person name="Chang J."/>
            <person name="Duong T.A."/>
            <person name="Schoeman C."/>
            <person name="Ma X."/>
            <person name="Roodt D."/>
            <person name="Barker N."/>
            <person name="Li Z."/>
            <person name="Van de Peer Y."/>
            <person name="Mizrachi E."/>
        </authorList>
    </citation>
    <scope>NUCLEOTIDE SEQUENCE</scope>
    <source>
        <tissue evidence="6">Young leaves</tissue>
    </source>
</reference>
<proteinExistence type="predicted"/>
<evidence type="ECO:0000256" key="1">
    <source>
        <dbReference type="ARBA" id="ARBA00001946"/>
    </source>
</evidence>
<evidence type="ECO:0000256" key="3">
    <source>
        <dbReference type="ARBA" id="ARBA00022842"/>
    </source>
</evidence>
<name>A0A9Q0KDX5_9MAGN</name>
<dbReference type="AlphaFoldDB" id="A0A9Q0KDX5"/>
<evidence type="ECO:0000259" key="5">
    <source>
        <dbReference type="Pfam" id="PF01397"/>
    </source>
</evidence>
<dbReference type="PANTHER" id="PTHR31739">
    <property type="entry name" value="ENT-COPALYL DIPHOSPHATE SYNTHASE, CHLOROPLASTIC"/>
    <property type="match status" value="1"/>
</dbReference>
<keyword evidence="2" id="KW-0479">Metal-binding</keyword>
<organism evidence="6 7">
    <name type="scientific">Protea cynaroides</name>
    <dbReference type="NCBI Taxonomy" id="273540"/>
    <lineage>
        <taxon>Eukaryota</taxon>
        <taxon>Viridiplantae</taxon>
        <taxon>Streptophyta</taxon>
        <taxon>Embryophyta</taxon>
        <taxon>Tracheophyta</taxon>
        <taxon>Spermatophyta</taxon>
        <taxon>Magnoliopsida</taxon>
        <taxon>Proteales</taxon>
        <taxon>Proteaceae</taxon>
        <taxon>Protea</taxon>
    </lineage>
</organism>
<dbReference type="SFLD" id="SFLDG01014">
    <property type="entry name" value="Terpene_Cyclase_Like_1_N-term"/>
    <property type="match status" value="1"/>
</dbReference>
<dbReference type="SFLD" id="SFLDG01605">
    <property type="entry name" value="Terpene_Cyclase_Like_1_N-term"/>
    <property type="match status" value="1"/>
</dbReference>
<feature type="compositionally biased region" description="Low complexity" evidence="4">
    <location>
        <begin position="625"/>
        <end position="640"/>
    </location>
</feature>
<dbReference type="GO" id="GO:0000287">
    <property type="term" value="F:magnesium ion binding"/>
    <property type="evidence" value="ECO:0007669"/>
    <property type="project" value="TreeGrafter"/>
</dbReference>
<evidence type="ECO:0000256" key="2">
    <source>
        <dbReference type="ARBA" id="ARBA00022723"/>
    </source>
</evidence>
<accession>A0A9Q0KDX5</accession>
<dbReference type="FunFam" id="1.50.10.130:FF:000002">
    <property type="entry name" value="Ent-copalyl diphosphate synthase, chloroplastic"/>
    <property type="match status" value="1"/>
</dbReference>
<dbReference type="InterPro" id="IPR001906">
    <property type="entry name" value="Terpene_synth_N"/>
</dbReference>
<gene>
    <name evidence="6" type="ORF">NE237_015484</name>
</gene>
<dbReference type="GO" id="GO:0010333">
    <property type="term" value="F:terpene synthase activity"/>
    <property type="evidence" value="ECO:0007669"/>
    <property type="project" value="InterPro"/>
</dbReference>
<feature type="region of interest" description="Disordered" evidence="4">
    <location>
        <begin position="625"/>
        <end position="645"/>
    </location>
</feature>
<dbReference type="GO" id="GO:0009507">
    <property type="term" value="C:chloroplast"/>
    <property type="evidence" value="ECO:0007669"/>
    <property type="project" value="TreeGrafter"/>
</dbReference>
<dbReference type="Gene3D" id="1.50.10.160">
    <property type="match status" value="1"/>
</dbReference>
<evidence type="ECO:0000313" key="7">
    <source>
        <dbReference type="Proteomes" id="UP001141806"/>
    </source>
</evidence>
<comment type="cofactor">
    <cofactor evidence="1">
        <name>Mg(2+)</name>
        <dbReference type="ChEBI" id="CHEBI:18420"/>
    </cofactor>
</comment>
<evidence type="ECO:0000256" key="4">
    <source>
        <dbReference type="SAM" id="MobiDB-lite"/>
    </source>
</evidence>
<dbReference type="Gene3D" id="1.50.10.130">
    <property type="entry name" value="Terpene synthase, N-terminal domain"/>
    <property type="match status" value="1"/>
</dbReference>
<keyword evidence="3" id="KW-0460">Magnesium</keyword>
<dbReference type="InterPro" id="IPR008930">
    <property type="entry name" value="Terpenoid_cyclase/PrenylTrfase"/>
</dbReference>
<dbReference type="InterPro" id="IPR036965">
    <property type="entry name" value="Terpene_synth_N_sf"/>
</dbReference>
<dbReference type="Pfam" id="PF01397">
    <property type="entry name" value="Terpene_synth"/>
    <property type="match status" value="1"/>
</dbReference>
<dbReference type="OrthoDB" id="2343925at2759"/>
<dbReference type="PANTHER" id="PTHR31739:SF4">
    <property type="entry name" value="ENT-COPALYL DIPHOSPHATE SYNTHASE, CHLOROPLASTIC"/>
    <property type="match status" value="1"/>
</dbReference>
<dbReference type="GO" id="GO:0009686">
    <property type="term" value="P:gibberellin biosynthetic process"/>
    <property type="evidence" value="ECO:0007669"/>
    <property type="project" value="TreeGrafter"/>
</dbReference>
<dbReference type="Gene3D" id="1.10.600.10">
    <property type="entry name" value="Farnesyl Diphosphate Synthase"/>
    <property type="match status" value="1"/>
</dbReference>
<dbReference type="FunFam" id="1.50.10.160:FF:000001">
    <property type="entry name" value="Ent-copalyl diphosphate synthase"/>
    <property type="match status" value="1"/>
</dbReference>
<evidence type="ECO:0000313" key="6">
    <source>
        <dbReference type="EMBL" id="KAJ4968783.1"/>
    </source>
</evidence>
<dbReference type="InterPro" id="IPR050148">
    <property type="entry name" value="Terpene_synthase-like"/>
</dbReference>
<protein>
    <recommendedName>
        <fullName evidence="5">Terpene synthase N-terminal domain-containing protein</fullName>
    </recommendedName>
</protein>
<sequence length="825" mass="94554">MPSAITFPCFSSATPPCHRTTCLLPPDLQPLAFSGIWSIATRNKQDNFRLLLHARGNNISQTRTKVYKGLERQLETLQTDEKEVSQVCIANVKEERIKSIKSMLSSMEDGEISISAYDTAWVALVKDINGSGVPQFPSSLQWIVENQLPDGSWGDPFSFFAHDRILNTLACVVALKVWNIYPALFEKGLAFIRENMSKLRSEDDEHMPIGFEIAFPSLIEMARQHDLQISNDDPIINEIYAKRNLKLTKISKEMMHLMPTTLLHSLEGTAGLDWKKLLKLQCQDGSFLFSPSSTAFALMHTKNENCLNYLKKAVEKFNGGVPNVYPVDLFEHIWVVDRLERLGISRYFQSEIKECLNYVYRYWTEDGIGWARNSRVQDIDDTAMGFRLLRLHGHEVSPYAFRHFKKGGEFFCFVGQSTQAITGIYNLYRASQVLFPREKLLEEAKTFASKFLREKQESNQLLDKWIICKNLPGEVGYALDIPWYANLPRVEARFYIEQYGGENDVWIGKTLYRMPYVNNNEYLELAKTDFNNCQALHQLEWNSIHKWYMKSNLGEFGVGRRELLQAYFVAAASIFEPERASERLAWARTAVLVEAIRMYMEIDITSLDVKKGFLKDFNTIINNNDSSSNDNSNNNINNINGMRKAESRTKGKELMETLLKTLNCMAMETLVARSVDVQHDLHSAWNKWLLTWCRDEDGTERGVGDGEGELLVHTIILCAGRCISEDQSNPHYHRLFLLTNSICRHLRLQLFNSMGHHGKKDCRVTDPIEPVMQELVQLVLGNSDGIDPDIKRPFLTVAKSFYYAAHCTPDIINHHITKVLFENVA</sequence>
<dbReference type="Proteomes" id="UP001141806">
    <property type="component" value="Unassembled WGS sequence"/>
</dbReference>
<dbReference type="SUPFAM" id="SSF48576">
    <property type="entry name" value="Terpenoid synthases"/>
    <property type="match status" value="1"/>
</dbReference>
<feature type="domain" description="Terpene synthase N-terminal" evidence="5">
    <location>
        <begin position="273"/>
        <end position="479"/>
    </location>
</feature>